<dbReference type="InterPro" id="IPR036812">
    <property type="entry name" value="NAD(P)_OxRdtase_dom_sf"/>
</dbReference>
<evidence type="ECO:0000259" key="1">
    <source>
        <dbReference type="Pfam" id="PF00248"/>
    </source>
</evidence>
<dbReference type="Proteomes" id="UP000553963">
    <property type="component" value="Unassembled WGS sequence"/>
</dbReference>
<dbReference type="InterPro" id="IPR044478">
    <property type="entry name" value="Pld1-like"/>
</dbReference>
<dbReference type="GO" id="GO:0047834">
    <property type="term" value="F:D-threo-aldose 1-dehydrogenase activity"/>
    <property type="evidence" value="ECO:0007669"/>
    <property type="project" value="UniProtKB-EC"/>
</dbReference>
<dbReference type="Gene3D" id="3.20.20.100">
    <property type="entry name" value="NADP-dependent oxidoreductase domain"/>
    <property type="match status" value="1"/>
</dbReference>
<dbReference type="EMBL" id="JACIDS010000004">
    <property type="protein sequence ID" value="MBB3932291.1"/>
    <property type="molecule type" value="Genomic_DNA"/>
</dbReference>
<proteinExistence type="predicted"/>
<organism evidence="2 3">
    <name type="scientific">Kaistia hirudinis</name>
    <dbReference type="NCBI Taxonomy" id="1293440"/>
    <lineage>
        <taxon>Bacteria</taxon>
        <taxon>Pseudomonadati</taxon>
        <taxon>Pseudomonadota</taxon>
        <taxon>Alphaproteobacteria</taxon>
        <taxon>Hyphomicrobiales</taxon>
        <taxon>Kaistiaceae</taxon>
        <taxon>Kaistia</taxon>
    </lineage>
</organism>
<feature type="domain" description="NADP-dependent oxidoreductase" evidence="1">
    <location>
        <begin position="17"/>
        <end position="325"/>
    </location>
</feature>
<sequence>MIETRTIGRTGLDVTTLSFGCAGIGNLYRAVSREDAEATLAMAWGAGIRYFDTAPRYGHGLSERRLGDFLRDKPSDAYVVSTKVGRLLKPVPENEVPDYGFVDPLPFRADYDYSYDGVMRSLEFSLARLGLNKVEILFVHDIGALTHGAEENARHFRDLMDGGMKALDELKSAGVIKAVGLGVNEVEICLETMARTPIDCILLAGRYTLLDRNAEAELLARCAEAGTSLIIGGVFNSGILATGAKPGAPFNYEPASEDILERVRGLEAVAQKHGVSLGGAAMAFPLMSPVVASVLIGTAKPSSLERNLDLLKETVPAAAWPEFEAFALRS</sequence>
<keyword evidence="2" id="KW-0560">Oxidoreductase</keyword>
<dbReference type="InterPro" id="IPR023210">
    <property type="entry name" value="NADP_OxRdtase_dom"/>
</dbReference>
<keyword evidence="3" id="KW-1185">Reference proteome</keyword>
<name>A0A840ATZ9_9HYPH</name>
<gene>
    <name evidence="2" type="ORF">GGR25_003349</name>
</gene>
<dbReference type="AlphaFoldDB" id="A0A840ATZ9"/>
<evidence type="ECO:0000313" key="3">
    <source>
        <dbReference type="Proteomes" id="UP000553963"/>
    </source>
</evidence>
<accession>A0A840ATZ9</accession>
<evidence type="ECO:0000313" key="2">
    <source>
        <dbReference type="EMBL" id="MBB3932291.1"/>
    </source>
</evidence>
<comment type="caution">
    <text evidence="2">The sequence shown here is derived from an EMBL/GenBank/DDBJ whole genome shotgun (WGS) entry which is preliminary data.</text>
</comment>
<dbReference type="PANTHER" id="PTHR42686:SF1">
    <property type="entry name" value="GH17980P-RELATED"/>
    <property type="match status" value="1"/>
</dbReference>
<dbReference type="EC" id="1.1.1.122" evidence="2"/>
<dbReference type="SUPFAM" id="SSF51430">
    <property type="entry name" value="NAD(P)-linked oxidoreductase"/>
    <property type="match status" value="1"/>
</dbReference>
<protein>
    <submittedName>
        <fullName evidence="2">D-threo-aldose 1-dehydrogenase</fullName>
        <ecNumber evidence="2">1.1.1.122</ecNumber>
    </submittedName>
</protein>
<dbReference type="GO" id="GO:0005829">
    <property type="term" value="C:cytosol"/>
    <property type="evidence" value="ECO:0007669"/>
    <property type="project" value="TreeGrafter"/>
</dbReference>
<dbReference type="GO" id="GO:0050235">
    <property type="term" value="F:pyridoxal 4-dehydrogenase activity"/>
    <property type="evidence" value="ECO:0007669"/>
    <property type="project" value="InterPro"/>
</dbReference>
<dbReference type="Pfam" id="PF00248">
    <property type="entry name" value="Aldo_ket_red"/>
    <property type="match status" value="1"/>
</dbReference>
<dbReference type="InterPro" id="IPR020471">
    <property type="entry name" value="AKR"/>
</dbReference>
<dbReference type="CDD" id="cd19161">
    <property type="entry name" value="AKR_AKR15A1"/>
    <property type="match status" value="1"/>
</dbReference>
<reference evidence="2 3" key="1">
    <citation type="submission" date="2020-08" db="EMBL/GenBank/DDBJ databases">
        <title>Genomic Encyclopedia of Type Strains, Phase IV (KMG-IV): sequencing the most valuable type-strain genomes for metagenomic binning, comparative biology and taxonomic classification.</title>
        <authorList>
            <person name="Goeker M."/>
        </authorList>
    </citation>
    <scope>NUCLEOTIDE SEQUENCE [LARGE SCALE GENOMIC DNA]</scope>
    <source>
        <strain evidence="2 3">DSM 25966</strain>
    </source>
</reference>
<dbReference type="PANTHER" id="PTHR42686">
    <property type="entry name" value="GH17980P-RELATED"/>
    <property type="match status" value="1"/>
</dbReference>